<evidence type="ECO:0000256" key="1">
    <source>
        <dbReference type="ARBA" id="ARBA00023015"/>
    </source>
</evidence>
<protein>
    <submittedName>
        <fullName evidence="6">DNA-binding transcriptional regulator, AcrR family</fullName>
    </submittedName>
</protein>
<evidence type="ECO:0000256" key="2">
    <source>
        <dbReference type="ARBA" id="ARBA00023125"/>
    </source>
</evidence>
<dbReference type="InterPro" id="IPR011075">
    <property type="entry name" value="TetR_C"/>
</dbReference>
<evidence type="ECO:0000256" key="4">
    <source>
        <dbReference type="PROSITE-ProRule" id="PRU00335"/>
    </source>
</evidence>
<reference evidence="6 7" key="1">
    <citation type="submission" date="2016-10" db="EMBL/GenBank/DDBJ databases">
        <authorList>
            <person name="de Groot N.N."/>
        </authorList>
    </citation>
    <scope>NUCLEOTIDE SEQUENCE [LARGE SCALE GENOMIC DNA]</scope>
    <source>
        <strain evidence="6 7">DSM 43067</strain>
    </source>
</reference>
<dbReference type="EMBL" id="FOVH01000018">
    <property type="protein sequence ID" value="SFP84928.1"/>
    <property type="molecule type" value="Genomic_DNA"/>
</dbReference>
<dbReference type="Proteomes" id="UP000183413">
    <property type="component" value="Unassembled WGS sequence"/>
</dbReference>
<feature type="DNA-binding region" description="H-T-H motif" evidence="4">
    <location>
        <begin position="34"/>
        <end position="53"/>
    </location>
</feature>
<dbReference type="Gene3D" id="1.10.10.60">
    <property type="entry name" value="Homeodomain-like"/>
    <property type="match status" value="1"/>
</dbReference>
<dbReference type="PANTHER" id="PTHR47506">
    <property type="entry name" value="TRANSCRIPTIONAL REGULATORY PROTEIN"/>
    <property type="match status" value="1"/>
</dbReference>
<dbReference type="AlphaFoldDB" id="A0A1I5TPM4"/>
<dbReference type="Gene3D" id="1.10.357.10">
    <property type="entry name" value="Tetracycline Repressor, domain 2"/>
    <property type="match status" value="1"/>
</dbReference>
<accession>A0A1I5TPM4</accession>
<gene>
    <name evidence="6" type="ORF">SAMN04489713_11873</name>
</gene>
<dbReference type="InterPro" id="IPR009057">
    <property type="entry name" value="Homeodomain-like_sf"/>
</dbReference>
<dbReference type="InParanoid" id="A0A1I5TPM4"/>
<dbReference type="STRING" id="1993.SAMN04489713_11873"/>
<evidence type="ECO:0000256" key="3">
    <source>
        <dbReference type="ARBA" id="ARBA00023163"/>
    </source>
</evidence>
<evidence type="ECO:0000259" key="5">
    <source>
        <dbReference type="PROSITE" id="PS50977"/>
    </source>
</evidence>
<dbReference type="SUPFAM" id="SSF46689">
    <property type="entry name" value="Homeodomain-like"/>
    <property type="match status" value="1"/>
</dbReference>
<dbReference type="eggNOG" id="COG1309">
    <property type="taxonomic scope" value="Bacteria"/>
</dbReference>
<dbReference type="Pfam" id="PF16925">
    <property type="entry name" value="TetR_C_13"/>
    <property type="match status" value="1"/>
</dbReference>
<evidence type="ECO:0000313" key="6">
    <source>
        <dbReference type="EMBL" id="SFP84928.1"/>
    </source>
</evidence>
<name>A0A1I5TPM4_9ACTN</name>
<keyword evidence="7" id="KW-1185">Reference proteome</keyword>
<proteinExistence type="predicted"/>
<dbReference type="RefSeq" id="WP_075023971.1">
    <property type="nucleotide sequence ID" value="NZ_FOVH01000018.1"/>
</dbReference>
<keyword evidence="3" id="KW-0804">Transcription</keyword>
<feature type="domain" description="HTH tetR-type" evidence="5">
    <location>
        <begin position="11"/>
        <end position="71"/>
    </location>
</feature>
<dbReference type="SUPFAM" id="SSF48498">
    <property type="entry name" value="Tetracyclin repressor-like, C-terminal domain"/>
    <property type="match status" value="1"/>
</dbReference>
<sequence length="206" mass="21815">MSPRHSVAEAARTRERIVRAAVLDASRLGLEGLTVGTLARRLDMSKAGLVGPFGSRDRLLMAALDEAVEIFHAAVTAPLADLPSGAERLGRLIDGWVDYLADCPFPGGCFVTAASFELDGRPGPLRERLREIVDLMRGALTAEIAAAQAELPGPHRPAEEVATALFGLSMAANQEIQLLQDPTAPARARAAMRHAAGLDPQGRSHG</sequence>
<evidence type="ECO:0000313" key="7">
    <source>
        <dbReference type="Proteomes" id="UP000183413"/>
    </source>
</evidence>
<organism evidence="6 7">
    <name type="scientific">Actinomadura madurae</name>
    <dbReference type="NCBI Taxonomy" id="1993"/>
    <lineage>
        <taxon>Bacteria</taxon>
        <taxon>Bacillati</taxon>
        <taxon>Actinomycetota</taxon>
        <taxon>Actinomycetes</taxon>
        <taxon>Streptosporangiales</taxon>
        <taxon>Thermomonosporaceae</taxon>
        <taxon>Actinomadura</taxon>
    </lineage>
</organism>
<dbReference type="InterPro" id="IPR036271">
    <property type="entry name" value="Tet_transcr_reg_TetR-rel_C_sf"/>
</dbReference>
<keyword evidence="1" id="KW-0805">Transcription regulation</keyword>
<keyword evidence="2 4" id="KW-0238">DNA-binding</keyword>
<dbReference type="GO" id="GO:0003677">
    <property type="term" value="F:DNA binding"/>
    <property type="evidence" value="ECO:0007669"/>
    <property type="project" value="UniProtKB-UniRule"/>
</dbReference>
<dbReference type="PANTHER" id="PTHR47506:SF6">
    <property type="entry name" value="HTH-TYPE TRANSCRIPTIONAL REPRESSOR NEMR"/>
    <property type="match status" value="1"/>
</dbReference>
<dbReference type="PROSITE" id="PS50977">
    <property type="entry name" value="HTH_TETR_2"/>
    <property type="match status" value="1"/>
</dbReference>
<dbReference type="InterPro" id="IPR001647">
    <property type="entry name" value="HTH_TetR"/>
</dbReference>